<organism evidence="2 3">
    <name type="scientific">Oculimacula yallundae</name>
    <dbReference type="NCBI Taxonomy" id="86028"/>
    <lineage>
        <taxon>Eukaryota</taxon>
        <taxon>Fungi</taxon>
        <taxon>Dikarya</taxon>
        <taxon>Ascomycota</taxon>
        <taxon>Pezizomycotina</taxon>
        <taxon>Leotiomycetes</taxon>
        <taxon>Helotiales</taxon>
        <taxon>Ploettnerulaceae</taxon>
        <taxon>Oculimacula</taxon>
    </lineage>
</organism>
<reference evidence="2 3" key="1">
    <citation type="journal article" date="2024" name="Commun. Biol.">
        <title>Comparative genomic analysis of thermophilic fungi reveals convergent evolutionary adaptations and gene losses.</title>
        <authorList>
            <person name="Steindorff A.S."/>
            <person name="Aguilar-Pontes M.V."/>
            <person name="Robinson A.J."/>
            <person name="Andreopoulos B."/>
            <person name="LaButti K."/>
            <person name="Kuo A."/>
            <person name="Mondo S."/>
            <person name="Riley R."/>
            <person name="Otillar R."/>
            <person name="Haridas S."/>
            <person name="Lipzen A."/>
            <person name="Grimwood J."/>
            <person name="Schmutz J."/>
            <person name="Clum A."/>
            <person name="Reid I.D."/>
            <person name="Moisan M.C."/>
            <person name="Butler G."/>
            <person name="Nguyen T.T.M."/>
            <person name="Dewar K."/>
            <person name="Conant G."/>
            <person name="Drula E."/>
            <person name="Henrissat B."/>
            <person name="Hansel C."/>
            <person name="Singer S."/>
            <person name="Hutchinson M.I."/>
            <person name="de Vries R.P."/>
            <person name="Natvig D.O."/>
            <person name="Powell A.J."/>
            <person name="Tsang A."/>
            <person name="Grigoriev I.V."/>
        </authorList>
    </citation>
    <scope>NUCLEOTIDE SEQUENCE [LARGE SCALE GENOMIC DNA]</scope>
    <source>
        <strain evidence="2 3">CBS 494.80</strain>
    </source>
</reference>
<feature type="compositionally biased region" description="Low complexity" evidence="1">
    <location>
        <begin position="63"/>
        <end position="79"/>
    </location>
</feature>
<feature type="compositionally biased region" description="Low complexity" evidence="1">
    <location>
        <begin position="142"/>
        <end position="170"/>
    </location>
</feature>
<feature type="compositionally biased region" description="Basic and acidic residues" evidence="1">
    <location>
        <begin position="14"/>
        <end position="35"/>
    </location>
</feature>
<feature type="region of interest" description="Disordered" evidence="1">
    <location>
        <begin position="1"/>
        <end position="175"/>
    </location>
</feature>
<dbReference type="EMBL" id="JAZHXI010000010">
    <property type="protein sequence ID" value="KAL2067001.1"/>
    <property type="molecule type" value="Genomic_DNA"/>
</dbReference>
<evidence type="ECO:0000313" key="2">
    <source>
        <dbReference type="EMBL" id="KAL2067001.1"/>
    </source>
</evidence>
<name>A0ABR4CAP9_9HELO</name>
<accession>A0ABR4CAP9</accession>
<gene>
    <name evidence="2" type="ORF">VTL71DRAFT_1425</name>
</gene>
<evidence type="ECO:0000256" key="1">
    <source>
        <dbReference type="SAM" id="MobiDB-lite"/>
    </source>
</evidence>
<dbReference type="Proteomes" id="UP001595075">
    <property type="component" value="Unassembled WGS sequence"/>
</dbReference>
<sequence length="429" mass="46878">MKKIFGRVFNAPSKDSRVHSGRDNSDLKLKSKQDHQLSSSQHADHLWDTVMKLTKPLPKRKTGTPPKTKTITIPSTSNPPLKPVGGDRKRTSKATSPASKSIRVLPPTSPSVRTIPLPSATQKDIFYKGKGKPLQSSRDSKFSSISSLPSLKTLSISPSPSSRNTPSTSPAHSLTELEDIEIPNVILSSTEFTHLKSRLRRIRRRLAKQVFVTSNLSTNLCALLIRRECLIQNQNQNQNSSSGRSGSGLGSSEGAKRILHSTMMQVQTQNQLALLVILRTQLARLFARKVALMSCTREVVDKLESVLGDVEKEAVENIPEACSSRLAEEVKYVVGKEDLRILEEGVEKGIEGQRGVDGEIRGAVGEGVQGVGRGGQRRKGSLGEKVMMGRFVGFVEERLGVLGGVYVEIEGLLDSIREVSGKKDEGLVF</sequence>
<comment type="caution">
    <text evidence="2">The sequence shown here is derived from an EMBL/GenBank/DDBJ whole genome shotgun (WGS) entry which is preliminary data.</text>
</comment>
<proteinExistence type="predicted"/>
<protein>
    <submittedName>
        <fullName evidence="2">Uncharacterized protein</fullName>
    </submittedName>
</protein>
<evidence type="ECO:0000313" key="3">
    <source>
        <dbReference type="Proteomes" id="UP001595075"/>
    </source>
</evidence>
<keyword evidence="3" id="KW-1185">Reference proteome</keyword>